<dbReference type="AlphaFoldDB" id="A0A5B7FN29"/>
<feature type="region of interest" description="Disordered" evidence="1">
    <location>
        <begin position="167"/>
        <end position="217"/>
    </location>
</feature>
<dbReference type="EMBL" id="VSRR010006872">
    <property type="protein sequence ID" value="MPC45744.1"/>
    <property type="molecule type" value="Genomic_DNA"/>
</dbReference>
<feature type="compositionally biased region" description="Polar residues" evidence="1">
    <location>
        <begin position="184"/>
        <end position="203"/>
    </location>
</feature>
<feature type="region of interest" description="Disordered" evidence="1">
    <location>
        <begin position="229"/>
        <end position="255"/>
    </location>
</feature>
<evidence type="ECO:0000256" key="1">
    <source>
        <dbReference type="SAM" id="MobiDB-lite"/>
    </source>
</evidence>
<gene>
    <name evidence="2" type="ORF">E2C01_039450</name>
</gene>
<comment type="caution">
    <text evidence="2">The sequence shown here is derived from an EMBL/GenBank/DDBJ whole genome shotgun (WGS) entry which is preliminary data.</text>
</comment>
<sequence>MSGAAVCCFADDEAISLRARVIPHVTRTINIFQQVPAGEAPVLSAGRVSEPRSASGISVWRCSSLSGKAEIFPNTALFTLPSCLPPILQHPLSTFLAHFLSLSSHLPAANLSFTSDSQPQLYFPGFAAPPTLYNLCFLARLALTPSAITSPPRYFQSHVTAIHSDRISVQPHPAGSSRRGSDLPHSQASQACTSRSLASLQQTDKADTSGRNMFINDYNSTTKTRHCVSVSPEYRAQHRSSRLTSSSAGNRAAPSALAGKHYNDSWCW</sequence>
<evidence type="ECO:0000313" key="2">
    <source>
        <dbReference type="EMBL" id="MPC45744.1"/>
    </source>
</evidence>
<name>A0A5B7FN29_PORTR</name>
<proteinExistence type="predicted"/>
<protein>
    <submittedName>
        <fullName evidence="2">Uncharacterized protein</fullName>
    </submittedName>
</protein>
<reference evidence="2 3" key="1">
    <citation type="submission" date="2019-05" db="EMBL/GenBank/DDBJ databases">
        <title>Another draft genome of Portunus trituberculatus and its Hox gene families provides insights of decapod evolution.</title>
        <authorList>
            <person name="Jeong J.-H."/>
            <person name="Song I."/>
            <person name="Kim S."/>
            <person name="Choi T."/>
            <person name="Kim D."/>
            <person name="Ryu S."/>
            <person name="Kim W."/>
        </authorList>
    </citation>
    <scope>NUCLEOTIDE SEQUENCE [LARGE SCALE GENOMIC DNA]</scope>
    <source>
        <tissue evidence="2">Muscle</tissue>
    </source>
</reference>
<dbReference type="Proteomes" id="UP000324222">
    <property type="component" value="Unassembled WGS sequence"/>
</dbReference>
<organism evidence="2 3">
    <name type="scientific">Portunus trituberculatus</name>
    <name type="common">Swimming crab</name>
    <name type="synonym">Neptunus trituberculatus</name>
    <dbReference type="NCBI Taxonomy" id="210409"/>
    <lineage>
        <taxon>Eukaryota</taxon>
        <taxon>Metazoa</taxon>
        <taxon>Ecdysozoa</taxon>
        <taxon>Arthropoda</taxon>
        <taxon>Crustacea</taxon>
        <taxon>Multicrustacea</taxon>
        <taxon>Malacostraca</taxon>
        <taxon>Eumalacostraca</taxon>
        <taxon>Eucarida</taxon>
        <taxon>Decapoda</taxon>
        <taxon>Pleocyemata</taxon>
        <taxon>Brachyura</taxon>
        <taxon>Eubrachyura</taxon>
        <taxon>Portunoidea</taxon>
        <taxon>Portunidae</taxon>
        <taxon>Portuninae</taxon>
        <taxon>Portunus</taxon>
    </lineage>
</organism>
<evidence type="ECO:0000313" key="3">
    <source>
        <dbReference type="Proteomes" id="UP000324222"/>
    </source>
</evidence>
<keyword evidence="3" id="KW-1185">Reference proteome</keyword>
<accession>A0A5B7FN29</accession>